<gene>
    <name evidence="2" type="ORF">LG52_1227</name>
</gene>
<reference evidence="2 3" key="1">
    <citation type="submission" date="2015-01" db="EMBL/GenBank/DDBJ databases">
        <authorList>
            <person name="Filippidou S."/>
            <person name="Jeanneret N."/>
            <person name="Russel-Delif L."/>
            <person name="Junier T."/>
            <person name="Wunderlin T."/>
            <person name="Molina V."/>
            <person name="Johnson S.L."/>
            <person name="Davenport K.W."/>
            <person name="Chain P.S."/>
            <person name="Dorador C."/>
            <person name="Junier P."/>
        </authorList>
    </citation>
    <scope>NUCLEOTIDE SEQUENCE [LARGE SCALE GENOMIC DNA]</scope>
    <source>
        <strain evidence="2 3">Et7/4</strain>
    </source>
</reference>
<keyword evidence="1" id="KW-0472">Membrane</keyword>
<keyword evidence="1" id="KW-0812">Transmembrane</keyword>
<comment type="caution">
    <text evidence="2">The sequence shown here is derived from an EMBL/GenBank/DDBJ whole genome shotgun (WGS) entry which is preliminary data.</text>
</comment>
<evidence type="ECO:0000256" key="1">
    <source>
        <dbReference type="SAM" id="Phobius"/>
    </source>
</evidence>
<keyword evidence="1" id="KW-1133">Transmembrane helix</keyword>
<protein>
    <submittedName>
        <fullName evidence="2">Uncharacterized protein</fullName>
    </submittedName>
</protein>
<feature type="transmembrane region" description="Helical" evidence="1">
    <location>
        <begin position="83"/>
        <end position="104"/>
    </location>
</feature>
<dbReference type="Proteomes" id="UP000032522">
    <property type="component" value="Unassembled WGS sequence"/>
</dbReference>
<evidence type="ECO:0000313" key="3">
    <source>
        <dbReference type="Proteomes" id="UP000032522"/>
    </source>
</evidence>
<sequence>MIVIATFESHLFVELAISALQEKGIAEHQIFAVPLNRSAEPPRLLDTLHHANGFSFLDLAAILGTCLMLLGAIYGYVLAWGPIIWGIIGAVSGIGIGILLKWWVNRKSTHRQSRTGADIVLLIRCDEQQWPAVEQLLRGHHALGLAGVHDKQPNR</sequence>
<accession>A0A0D8BSY2</accession>
<dbReference type="GeneID" id="32063545"/>
<feature type="transmembrane region" description="Helical" evidence="1">
    <location>
        <begin position="56"/>
        <end position="77"/>
    </location>
</feature>
<organism evidence="2 3">
    <name type="scientific">Geobacillus kaustophilus</name>
    <dbReference type="NCBI Taxonomy" id="1462"/>
    <lineage>
        <taxon>Bacteria</taxon>
        <taxon>Bacillati</taxon>
        <taxon>Bacillota</taxon>
        <taxon>Bacilli</taxon>
        <taxon>Bacillales</taxon>
        <taxon>Anoxybacillaceae</taxon>
        <taxon>Geobacillus</taxon>
        <taxon>Geobacillus thermoleovorans group</taxon>
    </lineage>
</organism>
<name>A0A0D8BSY2_GEOKU</name>
<dbReference type="AlphaFoldDB" id="A0A0D8BSY2"/>
<evidence type="ECO:0000313" key="2">
    <source>
        <dbReference type="EMBL" id="KJE27266.1"/>
    </source>
</evidence>
<dbReference type="OrthoDB" id="1683109at2"/>
<dbReference type="RefSeq" id="WP_021321939.1">
    <property type="nucleotide sequence ID" value="NZ_CP133077.1"/>
</dbReference>
<dbReference type="EMBL" id="JYBP01000003">
    <property type="protein sequence ID" value="KJE27266.1"/>
    <property type="molecule type" value="Genomic_DNA"/>
</dbReference>
<proteinExistence type="predicted"/>
<dbReference type="PATRIC" id="fig|1462.6.peg.1419"/>